<evidence type="ECO:0000256" key="2">
    <source>
        <dbReference type="SAM" id="Phobius"/>
    </source>
</evidence>
<evidence type="ECO:0000313" key="3">
    <source>
        <dbReference type="EMBL" id="GJE77548.1"/>
    </source>
</evidence>
<protein>
    <submittedName>
        <fullName evidence="3">Uncharacterized protein</fullName>
    </submittedName>
</protein>
<comment type="caution">
    <text evidence="3">The sequence shown here is derived from an EMBL/GenBank/DDBJ whole genome shotgun (WGS) entry which is preliminary data.</text>
</comment>
<proteinExistence type="predicted"/>
<keyword evidence="2" id="KW-1133">Transmembrane helix</keyword>
<dbReference type="EMBL" id="BPRE01000015">
    <property type="protein sequence ID" value="GJE77548.1"/>
    <property type="molecule type" value="Genomic_DNA"/>
</dbReference>
<sequence length="75" mass="8128">MLTYLLIVAFVIVLGLMVVRQRNLTFLMSLAGIIGAVLTMIWLQNQGLLPGTQGPLSGTRPQTLIDAPKEPARVP</sequence>
<reference evidence="3" key="2">
    <citation type="submission" date="2021-08" db="EMBL/GenBank/DDBJ databases">
        <authorList>
            <person name="Tani A."/>
            <person name="Ola A."/>
            <person name="Ogura Y."/>
            <person name="Katsura K."/>
            <person name="Hayashi T."/>
        </authorList>
    </citation>
    <scope>NUCLEOTIDE SEQUENCE</scope>
    <source>
        <strain evidence="3">DSM 14458</strain>
    </source>
</reference>
<name>A0ABQ4UZK6_9HYPH</name>
<feature type="transmembrane region" description="Helical" evidence="2">
    <location>
        <begin position="25"/>
        <end position="43"/>
    </location>
</feature>
<evidence type="ECO:0000256" key="1">
    <source>
        <dbReference type="SAM" id="MobiDB-lite"/>
    </source>
</evidence>
<feature type="region of interest" description="Disordered" evidence="1">
    <location>
        <begin position="52"/>
        <end position="75"/>
    </location>
</feature>
<dbReference type="RefSeq" id="WP_137828176.1">
    <property type="nucleotide sequence ID" value="NZ_BPRE01000015.1"/>
</dbReference>
<keyword evidence="2" id="KW-0812">Transmembrane</keyword>
<gene>
    <name evidence="3" type="ORF">BGCPKDLD_4153</name>
</gene>
<accession>A0ABQ4UZK6</accession>
<evidence type="ECO:0000313" key="4">
    <source>
        <dbReference type="Proteomes" id="UP001055093"/>
    </source>
</evidence>
<keyword evidence="2" id="KW-0472">Membrane</keyword>
<organism evidence="3 4">
    <name type="scientific">Methylorubrum suomiense</name>
    <dbReference type="NCBI Taxonomy" id="144191"/>
    <lineage>
        <taxon>Bacteria</taxon>
        <taxon>Pseudomonadati</taxon>
        <taxon>Pseudomonadota</taxon>
        <taxon>Alphaproteobacteria</taxon>
        <taxon>Hyphomicrobiales</taxon>
        <taxon>Methylobacteriaceae</taxon>
        <taxon>Methylorubrum</taxon>
    </lineage>
</organism>
<dbReference type="Proteomes" id="UP001055093">
    <property type="component" value="Unassembled WGS sequence"/>
</dbReference>
<keyword evidence="4" id="KW-1185">Reference proteome</keyword>
<reference evidence="3" key="1">
    <citation type="journal article" date="2021" name="Front. Microbiol.">
        <title>Comprehensive Comparative Genomics and Phenotyping of Methylobacterium Species.</title>
        <authorList>
            <person name="Alessa O."/>
            <person name="Ogura Y."/>
            <person name="Fujitani Y."/>
            <person name="Takami H."/>
            <person name="Hayashi T."/>
            <person name="Sahin N."/>
            <person name="Tani A."/>
        </authorList>
    </citation>
    <scope>NUCLEOTIDE SEQUENCE</scope>
    <source>
        <strain evidence="3">DSM 14458</strain>
    </source>
</reference>